<evidence type="ECO:0000313" key="3">
    <source>
        <dbReference type="Proteomes" id="UP000182257"/>
    </source>
</evidence>
<dbReference type="PANTHER" id="PTHR34825:SF1">
    <property type="entry name" value="AAA-ATPASE-LIKE DOMAIN-CONTAINING PROTEIN"/>
    <property type="match status" value="1"/>
</dbReference>
<sequence length="535" mass="61863">MSPNSNDMMAERRYPIGIQTFSEIIREGYLYVDKTDLVWQLAHYAKFIFMSRPRRFGKSLLTSTLESYFQGKKDLFEGLKIVEMEKDWEQYPVVRLDLSLAKGQGSAEDLKATLMWLLRPFTELYGKCEDEFSPGKVLNGIMQRAYEQTGKQVVVIVDEYDAPLLEVLHEEDTLADKRMVMQEFYQPLKANERIVKFCFITGITKFSQLSIFSTINNLTNVTMDSMFANICGITENELATVLKEDVERLAQLNGTTADVMHEQLKQKYDGYHFTKDSTDIYNPFSLLKAFQQRELNNYWFESGTPTFLINQLRFFKTDITSLDSLEVFSSDFDQPTENMKDALPLLYQSGYLTIKDYDRDSQLYTLAIPNQEVRVGYIDGLLPVYTGLAARDVKACFALKFWRALKQHDANLAMKEMQAYLASIPYVEGFKQKLHEVATAEGFYEYTMYLIFSMLNFYVRTQVKCAGGRTDMVVWMPDAVYVFELKVNGTAKEALEQIDEKGYAIPYQTENKRVVKVGVKFNADTRTIEDWQISE</sequence>
<dbReference type="Pfam" id="PF08011">
    <property type="entry name" value="PDDEXK_9"/>
    <property type="match status" value="1"/>
</dbReference>
<accession>A0A1H4DQ95</accession>
<protein>
    <submittedName>
        <fullName evidence="2">PD-(D/E)XK nuclease superfamily protein</fullName>
    </submittedName>
</protein>
<dbReference type="PANTHER" id="PTHR34825">
    <property type="entry name" value="CONSERVED PROTEIN, WITH A WEAK D-GALACTARATE DEHYDRATASE/ALTRONATE HYDROLASE DOMAIN"/>
    <property type="match status" value="1"/>
</dbReference>
<gene>
    <name evidence="2" type="ORF">SAMN05216462_2471</name>
</gene>
<reference evidence="2 3" key="1">
    <citation type="submission" date="2016-10" db="EMBL/GenBank/DDBJ databases">
        <authorList>
            <person name="de Groot N.N."/>
        </authorList>
    </citation>
    <scope>NUCLEOTIDE SEQUENCE [LARGE SCALE GENOMIC DNA]</scope>
    <source>
        <strain evidence="2 3">D31d</strain>
    </source>
</reference>
<evidence type="ECO:0000259" key="1">
    <source>
        <dbReference type="Pfam" id="PF09820"/>
    </source>
</evidence>
<dbReference type="AlphaFoldDB" id="A0A1H4DQ95"/>
<dbReference type="EMBL" id="FNRF01000004">
    <property type="protein sequence ID" value="SEA74925.1"/>
    <property type="molecule type" value="Genomic_DNA"/>
</dbReference>
<dbReference type="InterPro" id="IPR018631">
    <property type="entry name" value="AAA-ATPase-like_dom"/>
</dbReference>
<dbReference type="Proteomes" id="UP000182257">
    <property type="component" value="Unassembled WGS sequence"/>
</dbReference>
<dbReference type="Pfam" id="PF09820">
    <property type="entry name" value="AAA-ATPase_like"/>
    <property type="match status" value="1"/>
</dbReference>
<organism evidence="2 3">
    <name type="scientific">Xylanibacter ruminicola</name>
    <name type="common">Prevotella ruminicola</name>
    <dbReference type="NCBI Taxonomy" id="839"/>
    <lineage>
        <taxon>Bacteria</taxon>
        <taxon>Pseudomonadati</taxon>
        <taxon>Bacteroidota</taxon>
        <taxon>Bacteroidia</taxon>
        <taxon>Bacteroidales</taxon>
        <taxon>Prevotellaceae</taxon>
        <taxon>Xylanibacter</taxon>
    </lineage>
</organism>
<feature type="domain" description="AAA-ATPase-like" evidence="1">
    <location>
        <begin position="15"/>
        <end position="212"/>
    </location>
</feature>
<dbReference type="InterPro" id="IPR012547">
    <property type="entry name" value="PDDEXK_9"/>
</dbReference>
<evidence type="ECO:0000313" key="2">
    <source>
        <dbReference type="EMBL" id="SEA74925.1"/>
    </source>
</evidence>
<name>A0A1H4DQ95_XYLRU</name>
<proteinExistence type="predicted"/>